<keyword evidence="4" id="KW-0862">Zinc</keyword>
<proteinExistence type="inferred from homology"/>
<dbReference type="CDD" id="cd01412">
    <property type="entry name" value="SIRT5_Af1_CobB"/>
    <property type="match status" value="1"/>
</dbReference>
<evidence type="ECO:0000259" key="5">
    <source>
        <dbReference type="PROSITE" id="PS50305"/>
    </source>
</evidence>
<dbReference type="Gene3D" id="3.40.50.1220">
    <property type="entry name" value="TPP-binding domain"/>
    <property type="match status" value="1"/>
</dbReference>
<gene>
    <name evidence="6" type="ORF">PMIN01_00671</name>
</gene>
<dbReference type="GO" id="GO:0070403">
    <property type="term" value="F:NAD+ binding"/>
    <property type="evidence" value="ECO:0007669"/>
    <property type="project" value="InterPro"/>
</dbReference>
<keyword evidence="7" id="KW-1185">Reference proteome</keyword>
<keyword evidence="4" id="KW-0479">Metal-binding</keyword>
<dbReference type="GO" id="GO:0036054">
    <property type="term" value="F:protein-malonyllysine demalonylase activity"/>
    <property type="evidence" value="ECO:0007669"/>
    <property type="project" value="InterPro"/>
</dbReference>
<dbReference type="InterPro" id="IPR026591">
    <property type="entry name" value="Sirtuin_cat_small_dom_sf"/>
</dbReference>
<keyword evidence="2" id="KW-0808">Transferase</keyword>
<dbReference type="InterPro" id="IPR050134">
    <property type="entry name" value="NAD-dep_sirtuin_deacylases"/>
</dbReference>
<evidence type="ECO:0000256" key="3">
    <source>
        <dbReference type="ARBA" id="ARBA00023027"/>
    </source>
</evidence>
<dbReference type="GO" id="GO:0036055">
    <property type="term" value="F:protein-succinyllysine desuccinylase activity"/>
    <property type="evidence" value="ECO:0007669"/>
    <property type="project" value="InterPro"/>
</dbReference>
<feature type="binding site" evidence="4">
    <location>
        <position position="151"/>
    </location>
    <ligand>
        <name>Zn(2+)</name>
        <dbReference type="ChEBI" id="CHEBI:29105"/>
    </ligand>
</feature>
<dbReference type="Gene3D" id="3.30.1600.10">
    <property type="entry name" value="SIR2/SIRT2 'Small Domain"/>
    <property type="match status" value="1"/>
</dbReference>
<dbReference type="GO" id="GO:0005634">
    <property type="term" value="C:nucleus"/>
    <property type="evidence" value="ECO:0007669"/>
    <property type="project" value="TreeGrafter"/>
</dbReference>
<protein>
    <submittedName>
        <fullName evidence="6">Sir2 family protein</fullName>
    </submittedName>
</protein>
<name>A0A9P6GSP2_9PLEO</name>
<evidence type="ECO:0000256" key="1">
    <source>
        <dbReference type="ARBA" id="ARBA00006924"/>
    </source>
</evidence>
<feature type="binding site" evidence="4">
    <location>
        <position position="215"/>
    </location>
    <ligand>
        <name>Zn(2+)</name>
        <dbReference type="ChEBI" id="CHEBI:29105"/>
    </ligand>
</feature>
<comment type="caution">
    <text evidence="6">The sequence shown here is derived from an EMBL/GenBank/DDBJ whole genome shotgun (WGS) entry which is preliminary data.</text>
</comment>
<comment type="similarity">
    <text evidence="1">Belongs to the sirtuin family. Class I subfamily.</text>
</comment>
<dbReference type="Pfam" id="PF02146">
    <property type="entry name" value="SIR2"/>
    <property type="match status" value="1"/>
</dbReference>
<dbReference type="SUPFAM" id="SSF52467">
    <property type="entry name" value="DHS-like NAD/FAD-binding domain"/>
    <property type="match status" value="1"/>
</dbReference>
<dbReference type="PROSITE" id="PS50305">
    <property type="entry name" value="SIRTUIN"/>
    <property type="match status" value="1"/>
</dbReference>
<feature type="domain" description="Deacetylase sirtuin-type" evidence="5">
    <location>
        <begin position="9"/>
        <end position="322"/>
    </location>
</feature>
<accession>A0A9P6GSP2</accession>
<feature type="binding site" evidence="4">
    <location>
        <position position="156"/>
    </location>
    <ligand>
        <name>Zn(2+)</name>
        <dbReference type="ChEBI" id="CHEBI:29105"/>
    </ligand>
</feature>
<evidence type="ECO:0000313" key="6">
    <source>
        <dbReference type="EMBL" id="KAF9741132.1"/>
    </source>
</evidence>
<organism evidence="6 7">
    <name type="scientific">Paraphaeosphaeria minitans</name>
    <dbReference type="NCBI Taxonomy" id="565426"/>
    <lineage>
        <taxon>Eukaryota</taxon>
        <taxon>Fungi</taxon>
        <taxon>Dikarya</taxon>
        <taxon>Ascomycota</taxon>
        <taxon>Pezizomycotina</taxon>
        <taxon>Dothideomycetes</taxon>
        <taxon>Pleosporomycetidae</taxon>
        <taxon>Pleosporales</taxon>
        <taxon>Massarineae</taxon>
        <taxon>Didymosphaeriaceae</taxon>
        <taxon>Paraphaeosphaeria</taxon>
    </lineage>
</organism>
<feature type="active site" description="Proton acceptor" evidence="4">
    <location>
        <position position="143"/>
    </location>
</feature>
<dbReference type="Proteomes" id="UP000756921">
    <property type="component" value="Unassembled WGS sequence"/>
</dbReference>
<keyword evidence="3" id="KW-0520">NAD</keyword>
<reference evidence="6" key="1">
    <citation type="journal article" date="2020" name="Mol. Plant Microbe Interact.">
        <title>Genome Sequence of the Biocontrol Agent Coniothyrium minitans strain Conio (IMI 134523).</title>
        <authorList>
            <person name="Patel D."/>
            <person name="Shittu T.A."/>
            <person name="Baroncelli R."/>
            <person name="Muthumeenakshi S."/>
            <person name="Osborne T.H."/>
            <person name="Janganan T.K."/>
            <person name="Sreenivasaprasad S."/>
        </authorList>
    </citation>
    <scope>NUCLEOTIDE SEQUENCE</scope>
    <source>
        <strain evidence="6">Conio</strain>
    </source>
</reference>
<evidence type="ECO:0000256" key="4">
    <source>
        <dbReference type="PROSITE-ProRule" id="PRU00236"/>
    </source>
</evidence>
<evidence type="ECO:0000313" key="7">
    <source>
        <dbReference type="Proteomes" id="UP000756921"/>
    </source>
</evidence>
<dbReference type="InterPro" id="IPR027546">
    <property type="entry name" value="Sirtuin_class_III"/>
</dbReference>
<sequence length="338" mass="36668">MASSSSRPSVVPQQDLESFQEHLNKSTRILALLGAGLSASSGLPTFRGAGGLWRTHDATQLATPEAFSADPGLVWQFYSYRRHMALKAKPNHAHYALAELSRKKEGFLTLSQNVDGKPSPPPMPVSPADLRANHPEESLKLLHGSLFDVKCSDFFCNYLEKNNYTDPIVPALAIPTSEEDATTTSALASRELDIADESVPIPELSYKHLPKCPKCKRGLLRPGVVWFGEMLPEKVLDDTEDWIQRESKIDLIMVIGTSAKVYPAAGFVDRARAKGARVAIINMDKNDVPASGLAKGDWFFQGDAALILPEMLSSVIGELKETPDAAAGADNAVTETAV</sequence>
<dbReference type="PANTHER" id="PTHR11085:SF10">
    <property type="entry name" value="NAD-DEPENDENT PROTEIN DEACYLASE SIRTUIN-5, MITOCHONDRIAL-RELATED"/>
    <property type="match status" value="1"/>
</dbReference>
<dbReference type="InterPro" id="IPR029035">
    <property type="entry name" value="DHS-like_NAD/FAD-binding_dom"/>
</dbReference>
<feature type="binding site" evidence="4">
    <location>
        <position position="212"/>
    </location>
    <ligand>
        <name>Zn(2+)</name>
        <dbReference type="ChEBI" id="CHEBI:29105"/>
    </ligand>
</feature>
<dbReference type="OrthoDB" id="424302at2759"/>
<dbReference type="GO" id="GO:0017136">
    <property type="term" value="F:histone deacetylase activity, NAD-dependent"/>
    <property type="evidence" value="ECO:0007669"/>
    <property type="project" value="TreeGrafter"/>
</dbReference>
<dbReference type="EMBL" id="WJXW01000001">
    <property type="protein sequence ID" value="KAF9741132.1"/>
    <property type="molecule type" value="Genomic_DNA"/>
</dbReference>
<evidence type="ECO:0000256" key="2">
    <source>
        <dbReference type="ARBA" id="ARBA00022679"/>
    </source>
</evidence>
<dbReference type="GO" id="GO:0046872">
    <property type="term" value="F:metal ion binding"/>
    <property type="evidence" value="ECO:0007669"/>
    <property type="project" value="UniProtKB-KW"/>
</dbReference>
<dbReference type="PANTHER" id="PTHR11085">
    <property type="entry name" value="NAD-DEPENDENT PROTEIN DEACYLASE SIRTUIN-5, MITOCHONDRIAL-RELATED"/>
    <property type="match status" value="1"/>
</dbReference>
<dbReference type="InterPro" id="IPR026590">
    <property type="entry name" value="Ssirtuin_cat_dom"/>
</dbReference>
<dbReference type="AlphaFoldDB" id="A0A9P6GSP2"/>
<dbReference type="InterPro" id="IPR003000">
    <property type="entry name" value="Sirtuin"/>
</dbReference>